<feature type="region of interest" description="Disordered" evidence="1">
    <location>
        <begin position="1"/>
        <end position="120"/>
    </location>
</feature>
<feature type="compositionally biased region" description="Polar residues" evidence="1">
    <location>
        <begin position="75"/>
        <end position="86"/>
    </location>
</feature>
<dbReference type="Pfam" id="PF12879">
    <property type="entry name" value="SICA_C"/>
    <property type="match status" value="1"/>
</dbReference>
<proteinExistence type="predicted"/>
<feature type="compositionally biased region" description="Polar residues" evidence="1">
    <location>
        <begin position="97"/>
        <end position="113"/>
    </location>
</feature>
<dbReference type="OMA" id="MICESND"/>
<keyword evidence="2" id="KW-0472">Membrane</keyword>
<feature type="transmembrane region" description="Helical" evidence="2">
    <location>
        <begin position="130"/>
        <end position="154"/>
    </location>
</feature>
<dbReference type="InterPro" id="IPR024288">
    <property type="entry name" value="SICA_C"/>
</dbReference>
<evidence type="ECO:0000256" key="1">
    <source>
        <dbReference type="SAM" id="MobiDB-lite"/>
    </source>
</evidence>
<keyword evidence="2" id="KW-1133">Transmembrane helix</keyword>
<accession>K6VJ88</accession>
<name>K6VJ88_PLACD</name>
<dbReference type="KEGG" id="pcy:PCYB_002110"/>
<dbReference type="RefSeq" id="XP_004227680.1">
    <property type="nucleotide sequence ID" value="XM_004227632.1"/>
</dbReference>
<gene>
    <name evidence="4" type="ORF">PCYB_002110</name>
</gene>
<keyword evidence="5" id="KW-1185">Reference proteome</keyword>
<feature type="compositionally biased region" description="Polar residues" evidence="1">
    <location>
        <begin position="9"/>
        <end position="23"/>
    </location>
</feature>
<evidence type="ECO:0000259" key="3">
    <source>
        <dbReference type="Pfam" id="PF12879"/>
    </source>
</evidence>
<feature type="domain" description="Schizont-infected cell agglutination C-terminal" evidence="3">
    <location>
        <begin position="149"/>
        <end position="271"/>
    </location>
</feature>
<reference evidence="4 5" key="1">
    <citation type="journal article" date="2012" name="Nat. Genet.">
        <title>Plasmodium cynomolgi genome sequences provide insight into Plasmodium vivax and the monkey malaria clade.</title>
        <authorList>
            <person name="Tachibana S."/>
            <person name="Sullivan S.A."/>
            <person name="Kawai S."/>
            <person name="Nakamura S."/>
            <person name="Kim H.R."/>
            <person name="Goto N."/>
            <person name="Arisue N."/>
            <person name="Palacpac N.M.Q."/>
            <person name="Honma H."/>
            <person name="Yagi M."/>
            <person name="Tougan T."/>
            <person name="Katakai Y."/>
            <person name="Kaneko O."/>
            <person name="Mita T."/>
            <person name="Kita K."/>
            <person name="Yasutomi Y."/>
            <person name="Sutton P.L."/>
            <person name="Shakhbatyan R."/>
            <person name="Horii T."/>
            <person name="Yasunaga T."/>
            <person name="Barnwell J.W."/>
            <person name="Escalante A.A."/>
            <person name="Carlton J.M."/>
            <person name="Tanabe K."/>
        </authorList>
    </citation>
    <scope>NUCLEOTIDE SEQUENCE [LARGE SCALE GENOMIC DNA]</scope>
    <source>
        <strain evidence="4 5">B</strain>
    </source>
</reference>
<evidence type="ECO:0000313" key="4">
    <source>
        <dbReference type="EMBL" id="GAB69462.1"/>
    </source>
</evidence>
<dbReference type="VEuPathDB" id="PlasmoDB:PCYB_002110"/>
<feature type="compositionally biased region" description="Polar residues" evidence="1">
    <location>
        <begin position="49"/>
        <end position="64"/>
    </location>
</feature>
<organism evidence="4 5">
    <name type="scientific">Plasmodium cynomolgi (strain B)</name>
    <dbReference type="NCBI Taxonomy" id="1120755"/>
    <lineage>
        <taxon>Eukaryota</taxon>
        <taxon>Sar</taxon>
        <taxon>Alveolata</taxon>
        <taxon>Apicomplexa</taxon>
        <taxon>Aconoidasida</taxon>
        <taxon>Haemosporida</taxon>
        <taxon>Plasmodiidae</taxon>
        <taxon>Plasmodium</taxon>
        <taxon>Plasmodium (Plasmodium)</taxon>
    </lineage>
</organism>
<feature type="non-terminal residue" evidence="4">
    <location>
        <position position="1"/>
    </location>
</feature>
<keyword evidence="2" id="KW-0812">Transmembrane</keyword>
<dbReference type="AlphaFoldDB" id="K6VJ88"/>
<evidence type="ECO:0000313" key="5">
    <source>
        <dbReference type="Proteomes" id="UP000006319"/>
    </source>
</evidence>
<protein>
    <submittedName>
        <fullName evidence="4">Pvstp1</fullName>
    </submittedName>
</protein>
<dbReference type="OrthoDB" id="383264at2759"/>
<evidence type="ECO:0000256" key="2">
    <source>
        <dbReference type="SAM" id="Phobius"/>
    </source>
</evidence>
<dbReference type="GeneID" id="14696004"/>
<dbReference type="EMBL" id="DF157185">
    <property type="protein sequence ID" value="GAB69462.1"/>
    <property type="molecule type" value="Genomic_DNA"/>
</dbReference>
<dbReference type="Proteomes" id="UP000006319">
    <property type="component" value="Unassembled WGS sequence"/>
</dbReference>
<sequence>DPKGDPKNLITQGSTGDSAQTTVEKNDDPVSIDNNGKPGSPAISDMKVPSSSKSNTVDSPTTIMVRNPDEKHATTPKTQENVNNPIASPALPKDQVHVTNNTETPNGTPSKPDSNPPTTKPDVPFDIIPYIPLIPVLVGIIVIIFLLSKFFGIFGRRKRRYKKIQQIEGKPPFLEQHILDHIEHAQEEAPWTQDGDTRSYVYRMIKKRQPRFTQKGHLKQTVNQRRRKTIIIDIHLEVLDEFQTQDRELTREDFLQIIVDEFMQHEREFLEGKHTVGGHSSNHDSWRTGSIEMNMRNRDEIGIEKILPWNVHGNVNSNLNCDVKLNTNWIDWIQRNKGFLEECKHQPWFHALKAEWKQEQHEYIQREYGKIEESGKMAESTQNPLSAFHEKNDIPFIEMQKGLWRQWVSKQHKLMDMYKEQDWFMNLLNDIEEKEVEEVLTVEEAVEVEVVGEEEVLGVEELEKQQLYQEFHKRKQLVAKLWMLILALVIEECEMEDNIHDKELYLDSLLQNLKPKGYSGEKTYNAEMICESNDIFEGNKNNETDKYKNEEWFSQLNDDFINNDDNTYILSNKNDLDKPELVLENDNTLYNDTNKIPKDVVQMESTENTIESDFLNVSTSNERKFVEAYK</sequence>